<accession>A0A2G5EZW8</accession>
<organism evidence="1 2">
    <name type="scientific">Aquilegia coerulea</name>
    <name type="common">Rocky mountain columbine</name>
    <dbReference type="NCBI Taxonomy" id="218851"/>
    <lineage>
        <taxon>Eukaryota</taxon>
        <taxon>Viridiplantae</taxon>
        <taxon>Streptophyta</taxon>
        <taxon>Embryophyta</taxon>
        <taxon>Tracheophyta</taxon>
        <taxon>Spermatophyta</taxon>
        <taxon>Magnoliopsida</taxon>
        <taxon>Ranunculales</taxon>
        <taxon>Ranunculaceae</taxon>
        <taxon>Thalictroideae</taxon>
        <taxon>Aquilegia</taxon>
    </lineage>
</organism>
<reference evidence="1 2" key="1">
    <citation type="submission" date="2017-09" db="EMBL/GenBank/DDBJ databases">
        <title>WGS assembly of Aquilegia coerulea Goldsmith.</title>
        <authorList>
            <person name="Hodges S."/>
            <person name="Kramer E."/>
            <person name="Nordborg M."/>
            <person name="Tomkins J."/>
            <person name="Borevitz J."/>
            <person name="Derieg N."/>
            <person name="Yan J."/>
            <person name="Mihaltcheva S."/>
            <person name="Hayes R.D."/>
            <person name="Rokhsar D."/>
        </authorList>
    </citation>
    <scope>NUCLEOTIDE SEQUENCE [LARGE SCALE GENOMIC DNA]</scope>
    <source>
        <strain evidence="2">cv. Goldsmith</strain>
    </source>
</reference>
<protein>
    <submittedName>
        <fullName evidence="1">Uncharacterized protein</fullName>
    </submittedName>
</protein>
<dbReference type="EMBL" id="KZ305020">
    <property type="protein sequence ID" value="PIA61270.1"/>
    <property type="molecule type" value="Genomic_DNA"/>
</dbReference>
<name>A0A2G5EZW8_AQUCA</name>
<gene>
    <name evidence="1" type="ORF">AQUCO_00300655v1</name>
</gene>
<proteinExistence type="predicted"/>
<dbReference type="InParanoid" id="A0A2G5EZW8"/>
<dbReference type="Proteomes" id="UP000230069">
    <property type="component" value="Unassembled WGS sequence"/>
</dbReference>
<dbReference type="OrthoDB" id="423607at2759"/>
<keyword evidence="2" id="KW-1185">Reference proteome</keyword>
<evidence type="ECO:0000313" key="2">
    <source>
        <dbReference type="Proteomes" id="UP000230069"/>
    </source>
</evidence>
<dbReference type="AlphaFoldDB" id="A0A2G5EZW8"/>
<evidence type="ECO:0000313" key="1">
    <source>
        <dbReference type="EMBL" id="PIA61270.1"/>
    </source>
</evidence>
<sequence length="117" mass="13943">MRGGRFITCIVLHFDNSCKSKHICMIIIPFSTHKTYVFQDFTDSCFVYKYNKDCCNLQSHRPDLKVYQHIYLCNPWLEVPKHIRGKQRLIDLGLVSSFSFFNRRMQHKFRLFCAASL</sequence>